<dbReference type="PANTHER" id="PTHR33966:SF1">
    <property type="entry name" value="PROTEIN ODR-4 HOMOLOG"/>
    <property type="match status" value="1"/>
</dbReference>
<keyword evidence="8" id="KW-0496">Mitochondrion</keyword>
<evidence type="ECO:0000313" key="8">
    <source>
        <dbReference type="EMBL" id="SPQ95408.1"/>
    </source>
</evidence>
<dbReference type="Pfam" id="PF14778">
    <property type="entry name" value="ODR4-like"/>
    <property type="match status" value="1"/>
</dbReference>
<comment type="similarity">
    <text evidence="2">Belongs to the ODR-4 family.</text>
</comment>
<sequence length="374" mass="39807">MSAVKGAVVDGDLAAEIGRWAATGAVVYGIASGAHVFAVGALPIPEGPSSTAAWVNAFIDQVRPILPGGIEPVGVLSNATRDGADVDLTFSTDERGALRCLRRSASSTVAVPVKTQPGLASSLHCLTGVIDIGSHDLPFPSTREVAAQRLSESISAYMAKALFLIDGKQVAADDSSSVSSLGNKDGEHSVEFLVSTLMSTPVSPPRVRFSGSQHVLAYVLPTATITEAVRAVVDDVTRSSLHRLRVFSEDSPTEWSWAPDDASEGRKPAVFHLPRRLPFPVGHVRLSDYAFPGESVDEVNERVDEFTGRSNAFESFGAVVEEFPTIDELRPPVPQAIVRSTPAAKPSFLDLRLLFVLVVPIVIALLVAGTWRLH</sequence>
<evidence type="ECO:0000256" key="2">
    <source>
        <dbReference type="ARBA" id="ARBA00010131"/>
    </source>
</evidence>
<evidence type="ECO:0000256" key="4">
    <source>
        <dbReference type="ARBA" id="ARBA00022989"/>
    </source>
</evidence>
<reference evidence="7 9" key="1">
    <citation type="submission" date="2015-02" db="EMBL/GenBank/DDBJ databases">
        <authorList>
            <person name="Chooi Y.-H."/>
        </authorList>
    </citation>
    <scope>NUCLEOTIDE SEQUENCE [LARGE SCALE GENOMIC DNA]</scope>
    <source>
        <strain evidence="7">E3</strain>
    </source>
</reference>
<dbReference type="EMBL" id="OVEO01000004">
    <property type="protein sequence ID" value="SPQ95408.1"/>
    <property type="molecule type" value="Genomic_DNA"/>
</dbReference>
<dbReference type="OrthoDB" id="21458at2759"/>
<keyword evidence="3 6" id="KW-0812">Transmembrane</keyword>
<dbReference type="GO" id="GO:0012505">
    <property type="term" value="C:endomembrane system"/>
    <property type="evidence" value="ECO:0007669"/>
    <property type="project" value="TreeGrafter"/>
</dbReference>
<evidence type="ECO:0000256" key="1">
    <source>
        <dbReference type="ARBA" id="ARBA00004370"/>
    </source>
</evidence>
<evidence type="ECO:0000256" key="6">
    <source>
        <dbReference type="SAM" id="Phobius"/>
    </source>
</evidence>
<comment type="subcellular location">
    <subcellularLocation>
        <location evidence="1">Membrane</location>
    </subcellularLocation>
</comment>
<dbReference type="Proteomes" id="UP000039324">
    <property type="component" value="Unassembled WGS sequence"/>
</dbReference>
<organism evidence="7 9">
    <name type="scientific">Plasmodiophora brassicae</name>
    <name type="common">Clubroot disease agent</name>
    <dbReference type="NCBI Taxonomy" id="37360"/>
    <lineage>
        <taxon>Eukaryota</taxon>
        <taxon>Sar</taxon>
        <taxon>Rhizaria</taxon>
        <taxon>Endomyxa</taxon>
        <taxon>Phytomyxea</taxon>
        <taxon>Plasmodiophorida</taxon>
        <taxon>Plasmodiophoridae</taxon>
        <taxon>Plasmodiophora</taxon>
    </lineage>
</organism>
<dbReference type="EMBL" id="CDSF01000144">
    <property type="protein sequence ID" value="CEP03160.1"/>
    <property type="molecule type" value="Genomic_DNA"/>
</dbReference>
<proteinExistence type="inferred from homology"/>
<feature type="transmembrane region" description="Helical" evidence="6">
    <location>
        <begin position="351"/>
        <end position="371"/>
    </location>
</feature>
<evidence type="ECO:0000313" key="9">
    <source>
        <dbReference type="Proteomes" id="UP000039324"/>
    </source>
</evidence>
<keyword evidence="4 6" id="KW-1133">Transmembrane helix</keyword>
<protein>
    <submittedName>
        <fullName evidence="7">Uncharacterized protein</fullName>
    </submittedName>
</protein>
<geneLocation type="mitochondrion" evidence="8"/>
<gene>
    <name evidence="7" type="ORF">PBRA_002920</name>
    <name evidence="8" type="ORF">PLBR_LOCUS2623</name>
</gene>
<evidence type="ECO:0000256" key="3">
    <source>
        <dbReference type="ARBA" id="ARBA00022692"/>
    </source>
</evidence>
<accession>A0A0G4J6H8</accession>
<dbReference type="PANTHER" id="PTHR33966">
    <property type="entry name" value="PROTEIN ODR-4 HOMOLOG"/>
    <property type="match status" value="1"/>
</dbReference>
<evidence type="ECO:0000313" key="10">
    <source>
        <dbReference type="Proteomes" id="UP000290189"/>
    </source>
</evidence>
<reference evidence="8 10" key="2">
    <citation type="submission" date="2018-03" db="EMBL/GenBank/DDBJ databases">
        <authorList>
            <person name="Fogelqvist J."/>
        </authorList>
    </citation>
    <scope>NUCLEOTIDE SEQUENCE [LARGE SCALE GENOMIC DNA]</scope>
</reference>
<evidence type="ECO:0000256" key="5">
    <source>
        <dbReference type="ARBA" id="ARBA00023136"/>
    </source>
</evidence>
<name>A0A0G4J6H8_PLABS</name>
<dbReference type="GO" id="GO:0016020">
    <property type="term" value="C:membrane"/>
    <property type="evidence" value="ECO:0007669"/>
    <property type="project" value="UniProtKB-SubCell"/>
</dbReference>
<evidence type="ECO:0000313" key="7">
    <source>
        <dbReference type="EMBL" id="CEP03160.1"/>
    </source>
</evidence>
<keyword evidence="9" id="KW-1185">Reference proteome</keyword>
<dbReference type="AlphaFoldDB" id="A0A0G4J6H8"/>
<dbReference type="Proteomes" id="UP000290189">
    <property type="component" value="Unassembled WGS sequence"/>
</dbReference>
<dbReference type="InterPro" id="IPR029454">
    <property type="entry name" value="ODR-4-like"/>
</dbReference>
<dbReference type="GO" id="GO:0008104">
    <property type="term" value="P:intracellular protein localization"/>
    <property type="evidence" value="ECO:0007669"/>
    <property type="project" value="TreeGrafter"/>
</dbReference>
<keyword evidence="5 6" id="KW-0472">Membrane</keyword>